<dbReference type="OrthoDB" id="9790710at2"/>
<name>A0A1B1UCG4_9BRAD</name>
<dbReference type="InterPro" id="IPR050194">
    <property type="entry name" value="Glycosyltransferase_grp1"/>
</dbReference>
<evidence type="ECO:0000313" key="1">
    <source>
        <dbReference type="EMBL" id="ANW00443.1"/>
    </source>
</evidence>
<keyword evidence="1" id="KW-0808">Transferase</keyword>
<evidence type="ECO:0000313" key="2">
    <source>
        <dbReference type="Proteomes" id="UP000092839"/>
    </source>
</evidence>
<sequence length="398" mass="44366">MKIAYLVNHYPAISHSFIRREILALERLGHEILRISVRGWADAQRSSEDQLEQARTRYVLRGGAVPLLISFLRILVTNPAGLLRVIALTLKIGLRAERPLPVHLIYLFEACQVALWLRNEKVQHLHVHFGTNSAEVAMLVGELGGPPWSFTAHGPEEFDKPKFISLPEKIRRARFVVAVSSFGRSQLFRNVPHAYWPKIKVVHCGLEPAFYDTDVTAAGNDRRLVCVGRICEQKGQLLLIEASRLLAERGTKFELVLAGDGEMRCEIESLIAKYKLTGIVRITGWISSDEVRAEILAARALVLPSFAEGLPVVIMEAMALRRPAITTFVAGIPELIQHGEHGWLVPAGDLESLAEAMEECLNAAPEAITEMGESARKRVLQRHDIDKEAAKLIKLIEA</sequence>
<reference evidence="1 2" key="1">
    <citation type="submission" date="2016-07" db="EMBL/GenBank/DDBJ databases">
        <title>Complete genome sequence of Bradyrhizobium icense LMTR 13T, a potential inoculant strain isolated from lima bean (Phaseolus lunatus) in Peru.</title>
        <authorList>
            <person name="Ormeno-Orrillo E."/>
            <person name="Duran D."/>
            <person name="Rogel M.A."/>
            <person name="Rey L."/>
            <person name="Imperial J."/>
            <person name="Ruiz-Argueso T."/>
            <person name="Martinez-Romero E."/>
        </authorList>
    </citation>
    <scope>NUCLEOTIDE SEQUENCE [LARGE SCALE GENOMIC DNA]</scope>
    <source>
        <strain evidence="1 2">LMTR 13</strain>
    </source>
</reference>
<protein>
    <submittedName>
        <fullName evidence="1">Colanic acid biosynthesis glycosyltransferase WcaL</fullName>
    </submittedName>
</protein>
<dbReference type="AlphaFoldDB" id="A0A1B1UCG4"/>
<dbReference type="STRING" id="1274631.LMTR13_09970"/>
<organism evidence="1 2">
    <name type="scientific">Bradyrhizobium icense</name>
    <dbReference type="NCBI Taxonomy" id="1274631"/>
    <lineage>
        <taxon>Bacteria</taxon>
        <taxon>Pseudomonadati</taxon>
        <taxon>Pseudomonadota</taxon>
        <taxon>Alphaproteobacteria</taxon>
        <taxon>Hyphomicrobiales</taxon>
        <taxon>Nitrobacteraceae</taxon>
        <taxon>Bradyrhizobium</taxon>
    </lineage>
</organism>
<dbReference type="PANTHER" id="PTHR45947:SF15">
    <property type="entry name" value="TEICHURONIC ACID BIOSYNTHESIS GLYCOSYLTRANSFERASE TUAC-RELATED"/>
    <property type="match status" value="1"/>
</dbReference>
<dbReference type="KEGG" id="bic:LMTR13_09970"/>
<accession>A0A1B1UCG4</accession>
<proteinExistence type="predicted"/>
<gene>
    <name evidence="1" type="ORF">LMTR13_09970</name>
</gene>
<keyword evidence="2" id="KW-1185">Reference proteome</keyword>
<dbReference type="GO" id="GO:0016757">
    <property type="term" value="F:glycosyltransferase activity"/>
    <property type="evidence" value="ECO:0007669"/>
    <property type="project" value="TreeGrafter"/>
</dbReference>
<dbReference type="Gene3D" id="3.40.50.2000">
    <property type="entry name" value="Glycogen Phosphorylase B"/>
    <property type="match status" value="2"/>
</dbReference>
<dbReference type="PANTHER" id="PTHR45947">
    <property type="entry name" value="SULFOQUINOVOSYL TRANSFERASE SQD2"/>
    <property type="match status" value="1"/>
</dbReference>
<dbReference type="RefSeq" id="WP_065727721.1">
    <property type="nucleotide sequence ID" value="NZ_CP016428.1"/>
</dbReference>
<dbReference type="Pfam" id="PF13692">
    <property type="entry name" value="Glyco_trans_1_4"/>
    <property type="match status" value="1"/>
</dbReference>
<dbReference type="Proteomes" id="UP000092839">
    <property type="component" value="Chromosome"/>
</dbReference>
<dbReference type="SUPFAM" id="SSF53756">
    <property type="entry name" value="UDP-Glycosyltransferase/glycogen phosphorylase"/>
    <property type="match status" value="1"/>
</dbReference>
<dbReference type="EMBL" id="CP016428">
    <property type="protein sequence ID" value="ANW00443.1"/>
    <property type="molecule type" value="Genomic_DNA"/>
</dbReference>